<name>A0A5K1UQ77_ENTHI</name>
<comment type="similarity">
    <text evidence="4">Belongs to the PPP phosphatase family.</text>
</comment>
<dbReference type="InterPro" id="IPR004843">
    <property type="entry name" value="Calcineurin-like_PHP"/>
</dbReference>
<accession>A0A5K1UQ77</accession>
<comment type="catalytic activity">
    <reaction evidence="4">
        <text>O-phospho-L-threonyl-[protein] + H2O = L-threonyl-[protein] + phosphate</text>
        <dbReference type="Rhea" id="RHEA:47004"/>
        <dbReference type="Rhea" id="RHEA-COMP:11060"/>
        <dbReference type="Rhea" id="RHEA-COMP:11605"/>
        <dbReference type="ChEBI" id="CHEBI:15377"/>
        <dbReference type="ChEBI" id="CHEBI:30013"/>
        <dbReference type="ChEBI" id="CHEBI:43474"/>
        <dbReference type="ChEBI" id="CHEBI:61977"/>
        <dbReference type="EC" id="3.1.3.16"/>
    </reaction>
</comment>
<dbReference type="Gene3D" id="3.60.21.10">
    <property type="match status" value="1"/>
</dbReference>
<dbReference type="PRINTS" id="PR00114">
    <property type="entry name" value="STPHPHTASE"/>
</dbReference>
<dbReference type="VEuPathDB" id="AmoebaDB:EHI5A_115980"/>
<comment type="caution">
    <text evidence="6">The sequence shown here is derived from an EMBL/GenBank/DDBJ whole genome shotgun (WGS) entry which is preliminary data.</text>
</comment>
<dbReference type="Pfam" id="PF00149">
    <property type="entry name" value="Metallophos"/>
    <property type="match status" value="1"/>
</dbReference>
<organism evidence="6 7">
    <name type="scientific">Entamoeba histolytica</name>
    <dbReference type="NCBI Taxonomy" id="5759"/>
    <lineage>
        <taxon>Eukaryota</taxon>
        <taxon>Amoebozoa</taxon>
        <taxon>Evosea</taxon>
        <taxon>Archamoebae</taxon>
        <taxon>Mastigamoebida</taxon>
        <taxon>Entamoebidae</taxon>
        <taxon>Entamoeba</taxon>
    </lineage>
</organism>
<evidence type="ECO:0000313" key="6">
    <source>
        <dbReference type="EMBL" id="GAT93758.1"/>
    </source>
</evidence>
<keyword evidence="1" id="KW-0479">Metal-binding</keyword>
<dbReference type="AlphaFoldDB" id="A0A5K1UQ77"/>
<evidence type="ECO:0000256" key="2">
    <source>
        <dbReference type="ARBA" id="ARBA00022801"/>
    </source>
</evidence>
<dbReference type="VEuPathDB" id="AmoebaDB:EHI_051890"/>
<dbReference type="VEuPathDB" id="AmoebaDB:KM1_161980"/>
<dbReference type="Proteomes" id="UP000078387">
    <property type="component" value="Unassembled WGS sequence"/>
</dbReference>
<dbReference type="CDD" id="cd07415">
    <property type="entry name" value="MPP_PP2A_PP4_PP6"/>
    <property type="match status" value="1"/>
</dbReference>
<evidence type="ECO:0000256" key="3">
    <source>
        <dbReference type="ARBA" id="ARBA00023211"/>
    </source>
</evidence>
<evidence type="ECO:0000259" key="5">
    <source>
        <dbReference type="PROSITE" id="PS00125"/>
    </source>
</evidence>
<dbReference type="InterPro" id="IPR006186">
    <property type="entry name" value="Ser/Thr-sp_prot-phosphatase"/>
</dbReference>
<dbReference type="SUPFAM" id="SSF56300">
    <property type="entry name" value="Metallo-dependent phosphatases"/>
    <property type="match status" value="1"/>
</dbReference>
<keyword evidence="3" id="KW-0464">Manganese</keyword>
<evidence type="ECO:0000313" key="7">
    <source>
        <dbReference type="Proteomes" id="UP000078387"/>
    </source>
</evidence>
<gene>
    <name evidence="6" type="ORF">CL6EHI_051890</name>
</gene>
<dbReference type="GO" id="GO:0046872">
    <property type="term" value="F:metal ion binding"/>
    <property type="evidence" value="ECO:0007669"/>
    <property type="project" value="UniProtKB-KW"/>
</dbReference>
<dbReference type="OMA" id="NRIFCLH"/>
<dbReference type="VEuPathDB" id="AmoebaDB:EHI8A_108980"/>
<dbReference type="GO" id="GO:0004722">
    <property type="term" value="F:protein serine/threonine phosphatase activity"/>
    <property type="evidence" value="ECO:0007669"/>
    <property type="project" value="UniProtKB-EC"/>
</dbReference>
<protein>
    <recommendedName>
        <fullName evidence="4">Serine/threonine-protein phosphatase</fullName>
        <ecNumber evidence="4">3.1.3.16</ecNumber>
    </recommendedName>
</protein>
<sequence>MDIDKCIEQVKGGDILSEHDLLELCFTVKAIMALESNVLEIKTPVTVCGDIHGQFYDLLRLFEIGGNIPDVQYLFMGDYVDRGIYSIETITFLLLHKVKYPDRIHLLRGNHETRMITQDYGFYDECIQKYGNPAAWTIFMDVFDYFSVAAVIDNSIYCVHGGLSPTLRTIDQIRYCIDRNEEVPHEGSFCDLMWSDPEENEKGMRVSSRGAGYLFGKKPVDDFCQINNIQLIARAHQLVMEGYKYQFENKLVTVWSAPNYCSRCGNIASIMKVNENLERNFTLFDAVSDEEKPIPKRVVASMFN</sequence>
<proteinExistence type="inferred from homology"/>
<dbReference type="InterPro" id="IPR047129">
    <property type="entry name" value="PPA2-like"/>
</dbReference>
<dbReference type="PANTHER" id="PTHR45619">
    <property type="entry name" value="SERINE/THREONINE-PROTEIN PHOSPHATASE PP2A-RELATED"/>
    <property type="match status" value="1"/>
</dbReference>
<evidence type="ECO:0000256" key="1">
    <source>
        <dbReference type="ARBA" id="ARBA00022723"/>
    </source>
</evidence>
<dbReference type="InterPro" id="IPR029052">
    <property type="entry name" value="Metallo-depent_PP-like"/>
</dbReference>
<dbReference type="EC" id="3.1.3.16" evidence="4"/>
<evidence type="ECO:0000256" key="4">
    <source>
        <dbReference type="RuleBase" id="RU004273"/>
    </source>
</evidence>
<feature type="domain" description="Serine/threonine specific protein phosphatases" evidence="5">
    <location>
        <begin position="107"/>
        <end position="112"/>
    </location>
</feature>
<keyword evidence="2 4" id="KW-0378">Hydrolase</keyword>
<dbReference type="EMBL" id="BDEQ01000001">
    <property type="protein sequence ID" value="GAT93758.1"/>
    <property type="molecule type" value="Genomic_DNA"/>
</dbReference>
<dbReference type="VEuPathDB" id="AmoebaDB:EHI7A_017800"/>
<dbReference type="PROSITE" id="PS00125">
    <property type="entry name" value="SER_THR_PHOSPHATASE"/>
    <property type="match status" value="1"/>
</dbReference>
<reference evidence="6 7" key="1">
    <citation type="submission" date="2016-05" db="EMBL/GenBank/DDBJ databases">
        <title>First whole genome sequencing of Entamoeba histolytica HM1:IMSS-clone-6.</title>
        <authorList>
            <person name="Mukherjee Avik.K."/>
            <person name="Izumyama S."/>
            <person name="Nakada-Tsukui K."/>
            <person name="Nozaki T."/>
        </authorList>
    </citation>
    <scope>NUCLEOTIDE SEQUENCE [LARGE SCALE GENOMIC DNA]</scope>
    <source>
        <strain evidence="6 7">HM1:IMSS clone 6</strain>
    </source>
</reference>
<dbReference type="SMART" id="SM00156">
    <property type="entry name" value="PP2Ac"/>
    <property type="match status" value="1"/>
</dbReference>